<dbReference type="EMBL" id="BQNB010009382">
    <property type="protein sequence ID" value="GJS62760.1"/>
    <property type="molecule type" value="Genomic_DNA"/>
</dbReference>
<reference evidence="2" key="2">
    <citation type="submission" date="2022-01" db="EMBL/GenBank/DDBJ databases">
        <authorList>
            <person name="Yamashiro T."/>
            <person name="Shiraishi A."/>
            <person name="Satake H."/>
            <person name="Nakayama K."/>
        </authorList>
    </citation>
    <scope>NUCLEOTIDE SEQUENCE</scope>
</reference>
<proteinExistence type="predicted"/>
<evidence type="ECO:0000313" key="2">
    <source>
        <dbReference type="EMBL" id="GJS62760.1"/>
    </source>
</evidence>
<reference evidence="2" key="1">
    <citation type="journal article" date="2022" name="Int. J. Mol. Sci.">
        <title>Draft Genome of Tanacetum Coccineum: Genomic Comparison of Closely Related Tanacetum-Family Plants.</title>
        <authorList>
            <person name="Yamashiro T."/>
            <person name="Shiraishi A."/>
            <person name="Nakayama K."/>
            <person name="Satake H."/>
        </authorList>
    </citation>
    <scope>NUCLEOTIDE SEQUENCE</scope>
</reference>
<name>A0ABQ4XBV1_9ASTR</name>
<dbReference type="Proteomes" id="UP001151760">
    <property type="component" value="Unassembled WGS sequence"/>
</dbReference>
<sequence length="229" mass="25717">MRPLGRRLGMDDEGYGLDNKGHGGDDKSRGIDDEGHSVESDRLGLKEEEAVPGGQRQVALVVGTTVSASLGLGYGALRRRELALWWVMYTADPEEGMIYIDIPDYTPPAPPVQTPPSPEWTSATLTTVETEGFLTKLRAQVEMQGGLIHDHVVRLEELSHTLFDRSLEYEQERVVMTFEAIWRPVLALEAWAGQNRDLWLQLAEERRARLELVEVVDGMRRRQEPRGGA</sequence>
<organism evidence="2 3">
    <name type="scientific">Tanacetum coccineum</name>
    <dbReference type="NCBI Taxonomy" id="301880"/>
    <lineage>
        <taxon>Eukaryota</taxon>
        <taxon>Viridiplantae</taxon>
        <taxon>Streptophyta</taxon>
        <taxon>Embryophyta</taxon>
        <taxon>Tracheophyta</taxon>
        <taxon>Spermatophyta</taxon>
        <taxon>Magnoliopsida</taxon>
        <taxon>eudicotyledons</taxon>
        <taxon>Gunneridae</taxon>
        <taxon>Pentapetalae</taxon>
        <taxon>asterids</taxon>
        <taxon>campanulids</taxon>
        <taxon>Asterales</taxon>
        <taxon>Asteraceae</taxon>
        <taxon>Asteroideae</taxon>
        <taxon>Anthemideae</taxon>
        <taxon>Anthemidinae</taxon>
        <taxon>Tanacetum</taxon>
    </lineage>
</organism>
<feature type="region of interest" description="Disordered" evidence="1">
    <location>
        <begin position="1"/>
        <end position="43"/>
    </location>
</feature>
<evidence type="ECO:0000256" key="1">
    <source>
        <dbReference type="SAM" id="MobiDB-lite"/>
    </source>
</evidence>
<feature type="compositionally biased region" description="Basic and acidic residues" evidence="1">
    <location>
        <begin position="19"/>
        <end position="43"/>
    </location>
</feature>
<gene>
    <name evidence="2" type="ORF">Tco_0677324</name>
</gene>
<protein>
    <submittedName>
        <fullName evidence="2">Uncharacterized protein</fullName>
    </submittedName>
</protein>
<comment type="caution">
    <text evidence="2">The sequence shown here is derived from an EMBL/GenBank/DDBJ whole genome shotgun (WGS) entry which is preliminary data.</text>
</comment>
<accession>A0ABQ4XBV1</accession>
<evidence type="ECO:0000313" key="3">
    <source>
        <dbReference type="Proteomes" id="UP001151760"/>
    </source>
</evidence>
<keyword evidence="3" id="KW-1185">Reference proteome</keyword>